<dbReference type="Pfam" id="PF08241">
    <property type="entry name" value="Methyltransf_11"/>
    <property type="match status" value="1"/>
</dbReference>
<feature type="domain" description="Methyltransferase type 11" evidence="1">
    <location>
        <begin position="77"/>
        <end position="191"/>
    </location>
</feature>
<dbReference type="AlphaFoldDB" id="A0A5N6AEL8"/>
<accession>A0A5N6AEL8</accession>
<keyword evidence="3" id="KW-1185">Reference proteome</keyword>
<dbReference type="SUPFAM" id="SSF53335">
    <property type="entry name" value="S-adenosyl-L-methionine-dependent methyltransferases"/>
    <property type="match status" value="1"/>
</dbReference>
<keyword evidence="2" id="KW-0808">Transferase</keyword>
<evidence type="ECO:0000259" key="1">
    <source>
        <dbReference type="Pfam" id="PF08241"/>
    </source>
</evidence>
<dbReference type="EMBL" id="VDLY02000006">
    <property type="protein sequence ID" value="KAB8166416.1"/>
    <property type="molecule type" value="Genomic_DNA"/>
</dbReference>
<dbReference type="Proteomes" id="UP000314251">
    <property type="component" value="Unassembled WGS sequence"/>
</dbReference>
<name>A0A5N6AEL8_9ACTN</name>
<evidence type="ECO:0000313" key="3">
    <source>
        <dbReference type="Proteomes" id="UP000314251"/>
    </source>
</evidence>
<proteinExistence type="predicted"/>
<evidence type="ECO:0000313" key="2">
    <source>
        <dbReference type="EMBL" id="KAB8166416.1"/>
    </source>
</evidence>
<dbReference type="InterPro" id="IPR013216">
    <property type="entry name" value="Methyltransf_11"/>
</dbReference>
<gene>
    <name evidence="2" type="ORF">FH607_011345</name>
</gene>
<sequence>MRLFARSLESSRPTGLTRALLKVADVYVLLRYPQLPCPPRSVMYEGVPSRWVYRRNGLAYLDHLTRMAGLTPNSRLLDVGSGLGRKAWPFIDYFQDGEYVGLEPRREAVDWCTQNLTSRDKRLRFEHIDVKNGYYTPGNSAEAGGFSLPAPDMSFDIVMANSVFTHMLPRDVGHYLAEFQRVLMPGGIAFCTFFLNPEEVKEKEELIAPPRYDFPHQRDGYRVQHADCDEHVVNYEETDVHSMHRQAGLFIAEIHWGSWRGGSTFTDFQDIVISRKRGSPQFHD</sequence>
<dbReference type="OrthoDB" id="3279989at2"/>
<protein>
    <submittedName>
        <fullName evidence="2">Methyltransferase domain-containing protein</fullName>
    </submittedName>
</protein>
<dbReference type="InterPro" id="IPR029063">
    <property type="entry name" value="SAM-dependent_MTases_sf"/>
</dbReference>
<keyword evidence="2" id="KW-0489">Methyltransferase</keyword>
<reference evidence="2" key="1">
    <citation type="submission" date="2019-10" db="EMBL/GenBank/DDBJ databases">
        <title>Nonomuraea sp. nov., isolated from Phyllanthus amarus.</title>
        <authorList>
            <person name="Klykleung N."/>
            <person name="Tanasupawat S."/>
        </authorList>
    </citation>
    <scope>NUCLEOTIDE SEQUENCE [LARGE SCALE GENOMIC DNA]</scope>
    <source>
        <strain evidence="2">3MP-10</strain>
    </source>
</reference>
<organism evidence="2 3">
    <name type="scientific">Streptomyces mimosae</name>
    <dbReference type="NCBI Taxonomy" id="2586635"/>
    <lineage>
        <taxon>Bacteria</taxon>
        <taxon>Bacillati</taxon>
        <taxon>Actinomycetota</taxon>
        <taxon>Actinomycetes</taxon>
        <taxon>Kitasatosporales</taxon>
        <taxon>Streptomycetaceae</taxon>
        <taxon>Streptomyces</taxon>
    </lineage>
</organism>
<dbReference type="CDD" id="cd02440">
    <property type="entry name" value="AdoMet_MTases"/>
    <property type="match status" value="1"/>
</dbReference>
<dbReference type="GO" id="GO:0008757">
    <property type="term" value="F:S-adenosylmethionine-dependent methyltransferase activity"/>
    <property type="evidence" value="ECO:0007669"/>
    <property type="project" value="InterPro"/>
</dbReference>
<comment type="caution">
    <text evidence="2">The sequence shown here is derived from an EMBL/GenBank/DDBJ whole genome shotgun (WGS) entry which is preliminary data.</text>
</comment>
<dbReference type="Gene3D" id="3.40.50.150">
    <property type="entry name" value="Vaccinia Virus protein VP39"/>
    <property type="match status" value="1"/>
</dbReference>
<dbReference type="GO" id="GO:0032259">
    <property type="term" value="P:methylation"/>
    <property type="evidence" value="ECO:0007669"/>
    <property type="project" value="UniProtKB-KW"/>
</dbReference>